<dbReference type="Pfam" id="PF00005">
    <property type="entry name" value="ABC_tran"/>
    <property type="match status" value="2"/>
</dbReference>
<evidence type="ECO:0000256" key="5">
    <source>
        <dbReference type="ARBA" id="ARBA00022840"/>
    </source>
</evidence>
<dbReference type="Gene3D" id="3.40.50.300">
    <property type="entry name" value="P-loop containing nucleotide triphosphate hydrolases"/>
    <property type="match status" value="2"/>
</dbReference>
<evidence type="ECO:0000256" key="8">
    <source>
        <dbReference type="SAM" id="MobiDB-lite"/>
    </source>
</evidence>
<name>V9F5A0_PHYNI</name>
<dbReference type="eggNOG" id="KOG0065">
    <property type="taxonomic scope" value="Eukaryota"/>
</dbReference>
<keyword evidence="3 9" id="KW-0812">Transmembrane</keyword>
<dbReference type="EMBL" id="ANIZ01001597">
    <property type="protein sequence ID" value="ETI46261.1"/>
    <property type="molecule type" value="Genomic_DNA"/>
</dbReference>
<feature type="transmembrane region" description="Helical" evidence="9">
    <location>
        <begin position="1419"/>
        <end position="1440"/>
    </location>
</feature>
<dbReference type="PROSITE" id="PS50893">
    <property type="entry name" value="ABC_TRANSPORTER_2"/>
    <property type="match status" value="2"/>
</dbReference>
<dbReference type="SUPFAM" id="SSF52540">
    <property type="entry name" value="P-loop containing nucleoside triphosphate hydrolases"/>
    <property type="match status" value="2"/>
</dbReference>
<dbReference type="InterPro" id="IPR003593">
    <property type="entry name" value="AAA+_ATPase"/>
</dbReference>
<evidence type="ECO:0000313" key="12">
    <source>
        <dbReference type="Proteomes" id="UP000018721"/>
    </source>
</evidence>
<feature type="transmembrane region" description="Helical" evidence="9">
    <location>
        <begin position="1179"/>
        <end position="1200"/>
    </location>
</feature>
<keyword evidence="6 9" id="KW-1133">Transmembrane helix</keyword>
<keyword evidence="2" id="KW-0813">Transport</keyword>
<dbReference type="Pfam" id="PF06422">
    <property type="entry name" value="PDR_CDR"/>
    <property type="match status" value="1"/>
</dbReference>
<dbReference type="HOGENOM" id="CLU_000604_35_3_1"/>
<comment type="subcellular location">
    <subcellularLocation>
        <location evidence="1">Membrane</location>
        <topology evidence="1">Multi-pass membrane protein</topology>
    </subcellularLocation>
</comment>
<feature type="domain" description="ABC transporter" evidence="10">
    <location>
        <begin position="835"/>
        <end position="1078"/>
    </location>
</feature>
<feature type="transmembrane region" description="Helical" evidence="9">
    <location>
        <begin position="750"/>
        <end position="773"/>
    </location>
</feature>
<keyword evidence="7 9" id="KW-0472">Membrane</keyword>
<dbReference type="Pfam" id="PF01061">
    <property type="entry name" value="ABC2_membrane"/>
    <property type="match status" value="2"/>
</dbReference>
<dbReference type="SMART" id="SM00382">
    <property type="entry name" value="AAA"/>
    <property type="match status" value="2"/>
</dbReference>
<evidence type="ECO:0000256" key="1">
    <source>
        <dbReference type="ARBA" id="ARBA00004141"/>
    </source>
</evidence>
<keyword evidence="5" id="KW-0067">ATP-binding</keyword>
<gene>
    <name evidence="11" type="ORF">F443_09341</name>
</gene>
<dbReference type="InterPro" id="IPR010929">
    <property type="entry name" value="PDR_CDR_ABC"/>
</dbReference>
<evidence type="ECO:0000256" key="9">
    <source>
        <dbReference type="SAM" id="Phobius"/>
    </source>
</evidence>
<feature type="transmembrane region" description="Helical" evidence="9">
    <location>
        <begin position="1321"/>
        <end position="1341"/>
    </location>
</feature>
<feature type="transmembrane region" description="Helical" evidence="9">
    <location>
        <begin position="661"/>
        <end position="682"/>
    </location>
</feature>
<feature type="transmembrane region" description="Helical" evidence="9">
    <location>
        <begin position="1212"/>
        <end position="1233"/>
    </location>
</feature>
<evidence type="ECO:0000313" key="11">
    <source>
        <dbReference type="EMBL" id="ETI46261.1"/>
    </source>
</evidence>
<feature type="transmembrane region" description="Helical" evidence="9">
    <location>
        <begin position="551"/>
        <end position="575"/>
    </location>
</feature>
<evidence type="ECO:0000256" key="3">
    <source>
        <dbReference type="ARBA" id="ARBA00022692"/>
    </source>
</evidence>
<dbReference type="GO" id="GO:0016887">
    <property type="term" value="F:ATP hydrolysis activity"/>
    <property type="evidence" value="ECO:0007669"/>
    <property type="project" value="InterPro"/>
</dbReference>
<organism evidence="11 12">
    <name type="scientific">Phytophthora nicotianae P1569</name>
    <dbReference type="NCBI Taxonomy" id="1317065"/>
    <lineage>
        <taxon>Eukaryota</taxon>
        <taxon>Sar</taxon>
        <taxon>Stramenopiles</taxon>
        <taxon>Oomycota</taxon>
        <taxon>Peronosporomycetes</taxon>
        <taxon>Peronosporales</taxon>
        <taxon>Peronosporaceae</taxon>
        <taxon>Phytophthora</taxon>
    </lineage>
</organism>
<dbReference type="InterPro" id="IPR027417">
    <property type="entry name" value="P-loop_NTPase"/>
</dbReference>
<feature type="transmembrane region" description="Helical" evidence="9">
    <location>
        <begin position="595"/>
        <end position="621"/>
    </location>
</feature>
<dbReference type="FunFam" id="3.40.50.300:FF:000289">
    <property type="entry name" value="ABC transporter G family member 31"/>
    <property type="match status" value="1"/>
</dbReference>
<protein>
    <recommendedName>
        <fullName evidence="10">ABC transporter domain-containing protein</fullName>
    </recommendedName>
</protein>
<evidence type="ECO:0000256" key="2">
    <source>
        <dbReference type="ARBA" id="ARBA00022448"/>
    </source>
</evidence>
<sequence length="1445" mass="160777">MDEENYQAENNSGGDVVPDTLVTPKVSNYRLPRFNSRRMSSSDQDLLPRTNSMFPYPQELTKDNLTSAEALMADGVFTMNSTLSSVIEEALGHPIPGLKVRFRNLELSAKVPQIKSGGLEVPTLWTQMQQGVTSLCAPKKSGLLAEKKILRGISGVFKPGRITLVLGQPGSGKSSLMKVLANQFHMDKNITLNGAIEYSGKDRTELLEVLPRYVAYANQIDDHYPRLTVQETFEFAHRCCAGKGLEPWVVDDHYPRLTVQETFEFAHRCCAGKGLEPWVVEALKHCTPEQREHALEVMTAHHKFAPDVTVKKLGLENCKDTVVGNAMLRGVSGGERKRVTTGEMTVAWKRLQLLDEISTGLDSAATYDICKSMKSAARNFNATVVISLLQPSPEVFELFDDVLLLNEGTIMFHGKREDAVPYFERMGFHCPPRKDVADFLLDLGTDKQDVYVTGDASVPYQSADFAKLFTDSDIFQKTLKRLDASTDAMVFADLKPFRQTYTEDLATLLQRQVMLTLRDTTYIMGRAVMVIVMGLLYGSTFWQMDDTDSQLMLGLLFSCAMFLSMSQASQVSTYMDARSVFYKQRGANFFRTSAYVLATSITQIPLCIMETVMFGAIVYWMGGYVDAVDRFTVFLVTLFLCQMWFTSFFFFLSSASPNLTIAQPVMFVVVLFFMLFGGFLIAKDDIPDYLIWVYWIDPLAWCIRALSVNQYLAPKFDVCVYKGTDYCAEYSQTVGKYTLSVFNLETESMWIWYGWIFLAAGYFISIFCSYLVLEYMRFESPENVALTQHDDDAISDQSAYSKMPATPKEHENIVEIDGIVTTNAFTTSNVVPVTLAFHDLWYSVPLPGGANDEQIDLLKGVSGFALPGTMTALMGSSGAGKTTLMDVIAGRKTGGKIQGKILLNGHPANDLAIRRCTGYCEQMDIHSDSATVREALIFSAMLRQDASISTAQKMESVEECIELLELGPIADKIIRGSSTEQMKRVTIGVELAAQPSIIFMDEPTSGLDARSAKLIMNGVRKIADSGRTIVCTIHQPSTEVFNLFDSLLLLRRGGRMVFFGELGKESKNLINYFEAFPEVNPIKPGYNPATWMLECIGAGVGGGKAAAGADPTQPMDFADRFLVSDQKALMEEDLDQAGVLYPSPHLPELKFDTKRASNSATQFDLLCRRFFRMYWRTPAYNLTRLAISLVLACVFAIIYQGTDYTTYTGANAGVGLIFVSSLFLGIIGFNNVMPVAAEERTAFYRERASETYNALWYFIAGTLVEIPYIFVASLVFCVIFFPSVGFTGYATFVYYWLVISLNTLVFVYLGQLLVFALPSVAVAATLGSLFSGIFLLFAGYNPPASSIPTGYKWVHYISPPTYTIAILIALVFADCSDGSADGIGCRKLANSPPSVGDVTLKAYVEDNFDMKQDDIWRNVLILLILIVAFRVLALFSLRYINHLKR</sequence>
<dbReference type="InterPro" id="IPR003439">
    <property type="entry name" value="ABC_transporter-like_ATP-bd"/>
</dbReference>
<feature type="transmembrane region" description="Helical" evidence="9">
    <location>
        <begin position="1353"/>
        <end position="1373"/>
    </location>
</feature>
<accession>V9F5A0</accession>
<dbReference type="PANTHER" id="PTHR19241">
    <property type="entry name" value="ATP-BINDING CASSETTE TRANSPORTER"/>
    <property type="match status" value="1"/>
</dbReference>
<dbReference type="InterPro" id="IPR013525">
    <property type="entry name" value="ABC2_TM"/>
</dbReference>
<feature type="transmembrane region" description="Helical" evidence="9">
    <location>
        <begin position="1254"/>
        <end position="1281"/>
    </location>
</feature>
<feature type="domain" description="ABC transporter" evidence="10">
    <location>
        <begin position="119"/>
        <end position="432"/>
    </location>
</feature>
<feature type="transmembrane region" description="Helical" evidence="9">
    <location>
        <begin position="1293"/>
        <end position="1314"/>
    </location>
</feature>
<keyword evidence="12" id="KW-1185">Reference proteome</keyword>
<evidence type="ECO:0000256" key="4">
    <source>
        <dbReference type="ARBA" id="ARBA00022741"/>
    </source>
</evidence>
<dbReference type="GO" id="GO:0005524">
    <property type="term" value="F:ATP binding"/>
    <property type="evidence" value="ECO:0007669"/>
    <property type="project" value="UniProtKB-KW"/>
</dbReference>
<keyword evidence="4" id="KW-0547">Nucleotide-binding</keyword>
<evidence type="ECO:0000256" key="6">
    <source>
        <dbReference type="ARBA" id="ARBA00022989"/>
    </source>
</evidence>
<dbReference type="GO" id="GO:0140359">
    <property type="term" value="F:ABC-type transporter activity"/>
    <property type="evidence" value="ECO:0007669"/>
    <property type="project" value="InterPro"/>
</dbReference>
<dbReference type="CDD" id="cd03232">
    <property type="entry name" value="ABCG_PDR_domain2"/>
    <property type="match status" value="1"/>
</dbReference>
<reference evidence="11 12" key="1">
    <citation type="submission" date="2013-11" db="EMBL/GenBank/DDBJ databases">
        <title>The Genome Sequence of Phytophthora parasitica P1569.</title>
        <authorList>
            <consortium name="The Broad Institute Genomics Platform"/>
            <person name="Russ C."/>
            <person name="Tyler B."/>
            <person name="Panabieres F."/>
            <person name="Shan W."/>
            <person name="Tripathy S."/>
            <person name="Grunwald N."/>
            <person name="Machado M."/>
            <person name="Johnson C.S."/>
            <person name="Arredondo F."/>
            <person name="Hong C."/>
            <person name="Coffey M."/>
            <person name="Young S.K."/>
            <person name="Zeng Q."/>
            <person name="Gargeya S."/>
            <person name="Fitzgerald M."/>
            <person name="Abouelleil A."/>
            <person name="Alvarado L."/>
            <person name="Chapman S.B."/>
            <person name="Gainer-Dewar J."/>
            <person name="Goldberg J."/>
            <person name="Griggs A."/>
            <person name="Gujja S."/>
            <person name="Hansen M."/>
            <person name="Howarth C."/>
            <person name="Imamovic A."/>
            <person name="Ireland A."/>
            <person name="Larimer J."/>
            <person name="McCowan C."/>
            <person name="Murphy C."/>
            <person name="Pearson M."/>
            <person name="Poon T.W."/>
            <person name="Priest M."/>
            <person name="Roberts A."/>
            <person name="Saif S."/>
            <person name="Shea T."/>
            <person name="Sykes S."/>
            <person name="Wortman J."/>
            <person name="Nusbaum C."/>
            <person name="Birren B."/>
        </authorList>
    </citation>
    <scope>NUCLEOTIDE SEQUENCE [LARGE SCALE GENOMIC DNA]</scope>
    <source>
        <strain evidence="11 12">P1569</strain>
    </source>
</reference>
<feature type="transmembrane region" description="Helical" evidence="9">
    <location>
        <begin position="633"/>
        <end position="655"/>
    </location>
</feature>
<dbReference type="OrthoDB" id="152732at2759"/>
<comment type="caution">
    <text evidence="11">The sequence shown here is derived from an EMBL/GenBank/DDBJ whole genome shotgun (WGS) entry which is preliminary data.</text>
</comment>
<feature type="transmembrane region" description="Helical" evidence="9">
    <location>
        <begin position="521"/>
        <end position="539"/>
    </location>
</feature>
<evidence type="ECO:0000256" key="7">
    <source>
        <dbReference type="ARBA" id="ARBA00023136"/>
    </source>
</evidence>
<evidence type="ECO:0000259" key="10">
    <source>
        <dbReference type="PROSITE" id="PS50893"/>
    </source>
</evidence>
<dbReference type="Proteomes" id="UP000018721">
    <property type="component" value="Unassembled WGS sequence"/>
</dbReference>
<feature type="region of interest" description="Disordered" evidence="8">
    <location>
        <begin position="1"/>
        <end position="20"/>
    </location>
</feature>
<proteinExistence type="predicted"/>
<dbReference type="GO" id="GO:0016020">
    <property type="term" value="C:membrane"/>
    <property type="evidence" value="ECO:0007669"/>
    <property type="project" value="UniProtKB-SubCell"/>
</dbReference>
<dbReference type="InterPro" id="IPR034003">
    <property type="entry name" value="ABCG_PDR_2"/>
</dbReference>